<feature type="domain" description="Peptidase M16 C-terminal" evidence="4">
    <location>
        <begin position="179"/>
        <end position="352"/>
    </location>
</feature>
<dbReference type="InterPro" id="IPR011249">
    <property type="entry name" value="Metalloenz_LuxS/M16"/>
</dbReference>
<dbReference type="InterPro" id="IPR050361">
    <property type="entry name" value="MPP/UQCRC_Complex"/>
</dbReference>
<evidence type="ECO:0000256" key="2">
    <source>
        <dbReference type="RuleBase" id="RU004447"/>
    </source>
</evidence>
<sequence>MVILFLILQFRLPITEFILKNGLKVIVYEDHSVPVVSTQIWYRTGSYNDPKGKTGLSHLLEHMSFKGTKRLGPKEYDRIIEENGGEENAFTSHHYIAYYANLSRERWTIELKLEADRMINLRLDSLDLERERGVVLEELRLGVNDPFEFLWNMMRANAFYNSPYRNPIIGWEEDVKRIKRFDLLNYYRRYFNPANAVIVIAGDIDPAEARREVGRYFGRIRGKPVEVESIPDPAPIGERRFIIERGLENPILMIGYHTPPITDPDYFPCEVLFSILGRGRLSRLYRKLVYENGIATKVGVYYDDNRYPGLSLIYLYPRRGVEIDSLERAVYRVIREMADSITDEELMRVKNQIIAEFVYQQDGAFGIGAALGWAEVVGGSYHFIEEFPARIGRVDRNQVKQMIEKYLIPRKRVVGVIR</sequence>
<dbReference type="PANTHER" id="PTHR11851">
    <property type="entry name" value="METALLOPROTEASE"/>
    <property type="match status" value="1"/>
</dbReference>
<dbReference type="GO" id="GO:0046872">
    <property type="term" value="F:metal ion binding"/>
    <property type="evidence" value="ECO:0007669"/>
    <property type="project" value="InterPro"/>
</dbReference>
<comment type="caution">
    <text evidence="5">The sequence shown here is derived from an EMBL/GenBank/DDBJ whole genome shotgun (WGS) entry which is preliminary data.</text>
</comment>
<name>A0A660SKL3_UNCW3</name>
<dbReference type="InterPro" id="IPR001431">
    <property type="entry name" value="Pept_M16_Zn_BS"/>
</dbReference>
<dbReference type="PANTHER" id="PTHR11851:SF49">
    <property type="entry name" value="MITOCHONDRIAL-PROCESSING PEPTIDASE SUBUNIT ALPHA"/>
    <property type="match status" value="1"/>
</dbReference>
<dbReference type="Proteomes" id="UP000268469">
    <property type="component" value="Unassembled WGS sequence"/>
</dbReference>
<reference evidence="5 6" key="1">
    <citation type="submission" date="2018-06" db="EMBL/GenBank/DDBJ databases">
        <title>Extensive metabolic versatility and redundancy in microbially diverse, dynamic hydrothermal sediments.</title>
        <authorList>
            <person name="Dombrowski N."/>
            <person name="Teske A."/>
            <person name="Baker B.J."/>
        </authorList>
    </citation>
    <scope>NUCLEOTIDE SEQUENCE [LARGE SCALE GENOMIC DNA]</scope>
    <source>
        <strain evidence="5">B36_G15</strain>
    </source>
</reference>
<evidence type="ECO:0000313" key="6">
    <source>
        <dbReference type="Proteomes" id="UP000268469"/>
    </source>
</evidence>
<dbReference type="Pfam" id="PF05193">
    <property type="entry name" value="Peptidase_M16_C"/>
    <property type="match status" value="1"/>
</dbReference>
<dbReference type="PROSITE" id="PS00143">
    <property type="entry name" value="INSULINASE"/>
    <property type="match status" value="1"/>
</dbReference>
<dbReference type="InterPro" id="IPR007863">
    <property type="entry name" value="Peptidase_M16_C"/>
</dbReference>
<dbReference type="SUPFAM" id="SSF63411">
    <property type="entry name" value="LuxS/MPP-like metallohydrolase"/>
    <property type="match status" value="2"/>
</dbReference>
<dbReference type="GO" id="GO:0004222">
    <property type="term" value="F:metalloendopeptidase activity"/>
    <property type="evidence" value="ECO:0007669"/>
    <property type="project" value="InterPro"/>
</dbReference>
<dbReference type="GO" id="GO:0006508">
    <property type="term" value="P:proteolysis"/>
    <property type="evidence" value="ECO:0007669"/>
    <property type="project" value="InterPro"/>
</dbReference>
<evidence type="ECO:0000259" key="4">
    <source>
        <dbReference type="Pfam" id="PF05193"/>
    </source>
</evidence>
<proteinExistence type="inferred from homology"/>
<evidence type="ECO:0000256" key="1">
    <source>
        <dbReference type="ARBA" id="ARBA00007261"/>
    </source>
</evidence>
<dbReference type="Gene3D" id="3.30.830.10">
    <property type="entry name" value="Metalloenzyme, LuxS/M16 peptidase-like"/>
    <property type="match status" value="2"/>
</dbReference>
<dbReference type="InterPro" id="IPR011765">
    <property type="entry name" value="Pept_M16_N"/>
</dbReference>
<dbReference type="AlphaFoldDB" id="A0A660SKL3"/>
<protein>
    <submittedName>
        <fullName evidence="5">Insulinase family protein</fullName>
    </submittedName>
</protein>
<feature type="domain" description="Peptidase M16 N-terminal" evidence="3">
    <location>
        <begin position="25"/>
        <end position="170"/>
    </location>
</feature>
<comment type="similarity">
    <text evidence="1 2">Belongs to the peptidase M16 family.</text>
</comment>
<gene>
    <name evidence="5" type="ORF">DRP53_01750</name>
</gene>
<dbReference type="Pfam" id="PF00675">
    <property type="entry name" value="Peptidase_M16"/>
    <property type="match status" value="1"/>
</dbReference>
<organism evidence="5 6">
    <name type="scientific">candidate division WOR-3 bacterium</name>
    <dbReference type="NCBI Taxonomy" id="2052148"/>
    <lineage>
        <taxon>Bacteria</taxon>
        <taxon>Bacteria division WOR-3</taxon>
    </lineage>
</organism>
<evidence type="ECO:0000313" key="5">
    <source>
        <dbReference type="EMBL" id="RKX71385.1"/>
    </source>
</evidence>
<dbReference type="EMBL" id="QNBE01000010">
    <property type="protein sequence ID" value="RKX71385.1"/>
    <property type="molecule type" value="Genomic_DNA"/>
</dbReference>
<accession>A0A660SKL3</accession>
<evidence type="ECO:0000259" key="3">
    <source>
        <dbReference type="Pfam" id="PF00675"/>
    </source>
</evidence>